<dbReference type="Proteomes" id="UP000002729">
    <property type="component" value="Unassembled WGS sequence"/>
</dbReference>
<dbReference type="EMBL" id="GL833377">
    <property type="protein sequence ID" value="EGB02669.1"/>
    <property type="molecule type" value="Genomic_DNA"/>
</dbReference>
<evidence type="ECO:0000313" key="2">
    <source>
        <dbReference type="EMBL" id="EGB02669.1"/>
    </source>
</evidence>
<dbReference type="RefSeq" id="XP_009042632.1">
    <property type="nucleotide sequence ID" value="XM_009044384.1"/>
</dbReference>
<proteinExistence type="predicted"/>
<accession>F0YQE1</accession>
<feature type="region of interest" description="Disordered" evidence="1">
    <location>
        <begin position="58"/>
        <end position="103"/>
    </location>
</feature>
<evidence type="ECO:0000256" key="1">
    <source>
        <dbReference type="SAM" id="MobiDB-lite"/>
    </source>
</evidence>
<sequence length="266" mass="27339">MDVRTATAVAMTPALVQRLSSWAPDDELLETVDGLPAGLSRDEAAALLPLAEATVSDGVPLADGPPRILQDARGRRDAEDYPAYMLPPVSPESRPSDGARESTDAVLPGSAVARLLELATLGPADDFDAAKKPRALKAPATRADAEKRARELARDTAVRVAALETLAALCGGGGCRDTAARACVAEPASLGRAVALLGGGRGGAVARAAATFVVAVAAARVDDCGKALVDAGALGPLAWLLRAPPDAARARPRRRRRRLVLEAPDG</sequence>
<organism evidence="3">
    <name type="scientific">Aureococcus anophagefferens</name>
    <name type="common">Harmful bloom alga</name>
    <dbReference type="NCBI Taxonomy" id="44056"/>
    <lineage>
        <taxon>Eukaryota</taxon>
        <taxon>Sar</taxon>
        <taxon>Stramenopiles</taxon>
        <taxon>Ochrophyta</taxon>
        <taxon>Pelagophyceae</taxon>
        <taxon>Pelagomonadales</taxon>
        <taxon>Pelagomonadaceae</taxon>
        <taxon>Aureococcus</taxon>
    </lineage>
</organism>
<dbReference type="InParanoid" id="F0YQE1"/>
<protein>
    <submittedName>
        <fullName evidence="2">Uncharacterized protein</fullName>
    </submittedName>
</protein>
<dbReference type="InterPro" id="IPR011989">
    <property type="entry name" value="ARM-like"/>
</dbReference>
<dbReference type="GeneID" id="20226945"/>
<name>F0YQE1_AURAN</name>
<reference evidence="2 3" key="1">
    <citation type="journal article" date="2011" name="Proc. Natl. Acad. Sci. U.S.A.">
        <title>Niche of harmful alga Aureococcus anophagefferens revealed through ecogenomics.</title>
        <authorList>
            <person name="Gobler C.J."/>
            <person name="Berry D.L."/>
            <person name="Dyhrman S.T."/>
            <person name="Wilhelm S.W."/>
            <person name="Salamov A."/>
            <person name="Lobanov A.V."/>
            <person name="Zhang Y."/>
            <person name="Collier J.L."/>
            <person name="Wurch L.L."/>
            <person name="Kustka A.B."/>
            <person name="Dill B.D."/>
            <person name="Shah M."/>
            <person name="VerBerkmoes N.C."/>
            <person name="Kuo A."/>
            <person name="Terry A."/>
            <person name="Pangilinan J."/>
            <person name="Lindquist E.A."/>
            <person name="Lucas S."/>
            <person name="Paulsen I.T."/>
            <person name="Hattenrath-Lehmann T.K."/>
            <person name="Talmage S.C."/>
            <person name="Walker E.A."/>
            <person name="Koch F."/>
            <person name="Burson A.M."/>
            <person name="Marcoval M.A."/>
            <person name="Tang Y.Z."/>
            <person name="Lecleir G.R."/>
            <person name="Coyne K.J."/>
            <person name="Berg G.M."/>
            <person name="Bertrand E.M."/>
            <person name="Saito M.A."/>
            <person name="Gladyshev V.N."/>
            <person name="Grigoriev I.V."/>
        </authorList>
    </citation>
    <scope>NUCLEOTIDE SEQUENCE [LARGE SCALE GENOMIC DNA]</scope>
    <source>
        <strain evidence="3">CCMP 1984</strain>
    </source>
</reference>
<dbReference type="Gene3D" id="1.25.10.10">
    <property type="entry name" value="Leucine-rich Repeat Variant"/>
    <property type="match status" value="1"/>
</dbReference>
<feature type="compositionally biased region" description="Basic and acidic residues" evidence="1">
    <location>
        <begin position="70"/>
        <end position="79"/>
    </location>
</feature>
<dbReference type="KEGG" id="aaf:AURANDRAFT_68672"/>
<dbReference type="OrthoDB" id="10633482at2759"/>
<evidence type="ECO:0000313" key="3">
    <source>
        <dbReference type="Proteomes" id="UP000002729"/>
    </source>
</evidence>
<feature type="non-terminal residue" evidence="2">
    <location>
        <position position="266"/>
    </location>
</feature>
<dbReference type="AlphaFoldDB" id="F0YQE1"/>
<feature type="compositionally biased region" description="Basic and acidic residues" evidence="1">
    <location>
        <begin position="94"/>
        <end position="103"/>
    </location>
</feature>
<gene>
    <name evidence="2" type="ORF">AURANDRAFT_68672</name>
</gene>
<keyword evidence="3" id="KW-1185">Reference proteome</keyword>